<dbReference type="AlphaFoldDB" id="A0A1S4A161"/>
<protein>
    <submittedName>
        <fullName evidence="8">Transmembrane protein 87B</fullName>
    </submittedName>
</protein>
<dbReference type="KEGG" id="nta:107792696"/>
<dbReference type="InterPro" id="IPR009637">
    <property type="entry name" value="GPR107/GPR108-like"/>
</dbReference>
<keyword evidence="3" id="KW-0732">Signal</keyword>
<keyword evidence="2 6" id="KW-0812">Transmembrane</keyword>
<evidence type="ECO:0000259" key="7">
    <source>
        <dbReference type="Pfam" id="PF06814"/>
    </source>
</evidence>
<proteinExistence type="predicted"/>
<dbReference type="GO" id="GO:0016020">
    <property type="term" value="C:membrane"/>
    <property type="evidence" value="ECO:0000318"/>
    <property type="project" value="GO_Central"/>
</dbReference>
<name>A0A1S4A161_TOBAC</name>
<dbReference type="PANTHER" id="PTHR21229">
    <property type="entry name" value="LUNG SEVEN TRANSMEMBRANE RECEPTOR"/>
    <property type="match status" value="1"/>
</dbReference>
<evidence type="ECO:0000256" key="4">
    <source>
        <dbReference type="ARBA" id="ARBA00022989"/>
    </source>
</evidence>
<evidence type="ECO:0000256" key="2">
    <source>
        <dbReference type="ARBA" id="ARBA00022692"/>
    </source>
</evidence>
<dbReference type="RefSeq" id="XP_016470417.1">
    <property type="nucleotide sequence ID" value="XM_016614931.1"/>
</dbReference>
<evidence type="ECO:0000256" key="3">
    <source>
        <dbReference type="ARBA" id="ARBA00022729"/>
    </source>
</evidence>
<dbReference type="Pfam" id="PF06814">
    <property type="entry name" value="GOST_TM"/>
    <property type="match status" value="1"/>
</dbReference>
<evidence type="ECO:0000313" key="8">
    <source>
        <dbReference type="RefSeq" id="XP_016470417.1"/>
    </source>
</evidence>
<dbReference type="OMA" id="KERHTIK"/>
<dbReference type="InterPro" id="IPR053937">
    <property type="entry name" value="GOST_TM"/>
</dbReference>
<feature type="transmembrane region" description="Helical" evidence="6">
    <location>
        <begin position="33"/>
        <end position="66"/>
    </location>
</feature>
<dbReference type="OrthoDB" id="19932at2759"/>
<evidence type="ECO:0000256" key="5">
    <source>
        <dbReference type="ARBA" id="ARBA00023136"/>
    </source>
</evidence>
<comment type="subcellular location">
    <subcellularLocation>
        <location evidence="1">Membrane</location>
        <topology evidence="1">Multi-pass membrane protein</topology>
    </subcellularLocation>
</comment>
<dbReference type="STRING" id="4097.A0A1S4A161"/>
<feature type="transmembrane region" description="Helical" evidence="6">
    <location>
        <begin position="166"/>
        <end position="188"/>
    </location>
</feature>
<feature type="transmembrane region" description="Helical" evidence="6">
    <location>
        <begin position="127"/>
        <end position="146"/>
    </location>
</feature>
<keyword evidence="5 6" id="KW-0472">Membrane</keyword>
<reference evidence="8" key="1">
    <citation type="submission" date="2025-08" db="UniProtKB">
        <authorList>
            <consortium name="RefSeq"/>
        </authorList>
    </citation>
    <scope>IDENTIFICATION</scope>
</reference>
<accession>A0A1S4A161</accession>
<gene>
    <name evidence="8" type="primary">LOC107792696</name>
</gene>
<feature type="domain" description="GOST seven transmembrane" evidence="7">
    <location>
        <begin position="1"/>
        <end position="193"/>
    </location>
</feature>
<keyword evidence="4 6" id="KW-1133">Transmembrane helix</keyword>
<feature type="non-terminal residue" evidence="8">
    <location>
        <position position="1"/>
    </location>
</feature>
<dbReference type="PANTHER" id="PTHR21229:SF79">
    <property type="entry name" value="TRANSMEMBRANE PROTEIN 87B-LIKE ISOFORM X1"/>
    <property type="match status" value="1"/>
</dbReference>
<sequence length="254" mass="28234">FEYANFNATGSRPMGITMWAVTFSAIKKTVSRLLLLVVSMGYGVVRPTLGGITSKVLLLGVVYFLASEALELVEHLGNINDFSGKARIFLVLPVALLDSCFIVWIFSSLSKTLEKLQIRRSVAKLELYRKFTNSLAVSVLLSVAWIGYELYFNASDPLSELWRRAWIIPAFWTILAYLLLTVICILWAPSNNPTRYAYSGETLDDEEEGLSLTGSGVIVGGDLVSKLERKERKASIAADHVFGLGEVLEEDKRE</sequence>
<dbReference type="GO" id="GO:0005794">
    <property type="term" value="C:Golgi apparatus"/>
    <property type="evidence" value="ECO:0000318"/>
    <property type="project" value="GO_Central"/>
</dbReference>
<feature type="transmembrane region" description="Helical" evidence="6">
    <location>
        <begin position="86"/>
        <end position="106"/>
    </location>
</feature>
<evidence type="ECO:0000256" key="6">
    <source>
        <dbReference type="SAM" id="Phobius"/>
    </source>
</evidence>
<organism evidence="8">
    <name type="scientific">Nicotiana tabacum</name>
    <name type="common">Common tobacco</name>
    <dbReference type="NCBI Taxonomy" id="4097"/>
    <lineage>
        <taxon>Eukaryota</taxon>
        <taxon>Viridiplantae</taxon>
        <taxon>Streptophyta</taxon>
        <taxon>Embryophyta</taxon>
        <taxon>Tracheophyta</taxon>
        <taxon>Spermatophyta</taxon>
        <taxon>Magnoliopsida</taxon>
        <taxon>eudicotyledons</taxon>
        <taxon>Gunneridae</taxon>
        <taxon>Pentapetalae</taxon>
        <taxon>asterids</taxon>
        <taxon>lamiids</taxon>
        <taxon>Solanales</taxon>
        <taxon>Solanaceae</taxon>
        <taxon>Nicotianoideae</taxon>
        <taxon>Nicotianeae</taxon>
        <taxon>Nicotiana</taxon>
    </lineage>
</organism>
<dbReference type="PaxDb" id="4097-A0A1S4A161"/>
<evidence type="ECO:0000256" key="1">
    <source>
        <dbReference type="ARBA" id="ARBA00004141"/>
    </source>
</evidence>